<evidence type="ECO:0000256" key="1">
    <source>
        <dbReference type="ARBA" id="ARBA00022723"/>
    </source>
</evidence>
<feature type="domain" description="C2H2-type" evidence="7">
    <location>
        <begin position="298"/>
        <end position="320"/>
    </location>
</feature>
<feature type="domain" description="C2H2-type" evidence="7">
    <location>
        <begin position="472"/>
        <end position="495"/>
    </location>
</feature>
<feature type="domain" description="C2H2-type" evidence="7">
    <location>
        <begin position="537"/>
        <end position="560"/>
    </location>
</feature>
<evidence type="ECO:0000313" key="9">
    <source>
        <dbReference type="Proteomes" id="UP000410492"/>
    </source>
</evidence>
<evidence type="ECO:0000256" key="4">
    <source>
        <dbReference type="ARBA" id="ARBA00022833"/>
    </source>
</evidence>
<dbReference type="InterPro" id="IPR013087">
    <property type="entry name" value="Znf_C2H2_type"/>
</dbReference>
<sequence>MEDNMPPIKDEIGKIKKESFAEIDVLHNTVDSAIKTESYACTNGIWDLPFTRVKDEQSMENLEQCELNFDTKEHIKMENIAAVDVEVQESEMDSLKLDIRTEELYKYIKPDIENVEKSDGVKEEQSTEDREKYELTCDTKEHINIEDMSAVDVKIEVQESEIDSLKQDMLTEEIDIKPDIGDDAESYGGAKQTLSEDKHGVVYRKSDEDTFVCYICNFIVHSKKDLINHINVSGCSLKSRAKKALAINKIIEYPEAQYPVKKRQCIHCNATFKSQQALDGHVIKYHEEFITFISSKIYQCKHCSYKTTKTTNLTRHLTKHPESGCGVTPKQYPCNHCHAIFKRKTSLDDHIIRNHEDFVTSVSSKIHHCKHCSYKTTNITNLTRHLTTLHAEYWCSVTPEQYPCEHCHTIFTRKIHLDDHIVKNHEAVFTSVSSRIHQCKYCSYKTTMSSNFTRHLKNLHPESWRSIVSIQYPCIYCDATFTRKEHINDHVVRNHEELITPVSSENWHCIHCNATFKSKQSLDGHGEFITSVSSPIHQCKHCSYKTTKSTNLSRHLTNVHECSVTPNQYACNHCHAIFKVKESLDGHVLRNHEEFITSVSSKIHQCKHCNYKTTIMANFTRHLTNCHPESCCSVRSKQYPCDHCRAIFKSKAALDDHIIRNHEEFISSVSSKIHRCKHCTYKTSNITNLTHHSMKHLESG</sequence>
<keyword evidence="9" id="KW-1185">Reference proteome</keyword>
<dbReference type="PANTHER" id="PTHR24379:SF121">
    <property type="entry name" value="C2H2-TYPE DOMAIN-CONTAINING PROTEIN"/>
    <property type="match status" value="1"/>
</dbReference>
<reference evidence="8 9" key="1">
    <citation type="submission" date="2019-01" db="EMBL/GenBank/DDBJ databases">
        <authorList>
            <person name="Sayadi A."/>
        </authorList>
    </citation>
    <scope>NUCLEOTIDE SEQUENCE [LARGE SCALE GENOMIC DNA]</scope>
</reference>
<evidence type="ECO:0000259" key="7">
    <source>
        <dbReference type="PROSITE" id="PS50157"/>
    </source>
</evidence>
<dbReference type="EMBL" id="CAACVG010007426">
    <property type="protein sequence ID" value="VEN45352.1"/>
    <property type="molecule type" value="Genomic_DNA"/>
</dbReference>
<protein>
    <recommendedName>
        <fullName evidence="7">C2H2-type domain-containing protein</fullName>
    </recommendedName>
</protein>
<dbReference type="PROSITE" id="PS50157">
    <property type="entry name" value="ZINC_FINGER_C2H2_2"/>
    <property type="match status" value="5"/>
</dbReference>
<evidence type="ECO:0000256" key="6">
    <source>
        <dbReference type="SAM" id="Coils"/>
    </source>
</evidence>
<keyword evidence="3 5" id="KW-0863">Zinc-finger</keyword>
<keyword evidence="2" id="KW-0677">Repeat</keyword>
<keyword evidence="6" id="KW-0175">Coiled coil</keyword>
<dbReference type="AlphaFoldDB" id="A0A653CBN6"/>
<proteinExistence type="predicted"/>
<evidence type="ECO:0000256" key="3">
    <source>
        <dbReference type="ARBA" id="ARBA00022771"/>
    </source>
</evidence>
<dbReference type="SMART" id="SM00355">
    <property type="entry name" value="ZnF_C2H2"/>
    <property type="match status" value="14"/>
</dbReference>
<feature type="domain" description="C2H2-type" evidence="7">
    <location>
        <begin position="332"/>
        <end position="355"/>
    </location>
</feature>
<dbReference type="Gene3D" id="3.30.160.60">
    <property type="entry name" value="Classic Zinc Finger"/>
    <property type="match status" value="7"/>
</dbReference>
<evidence type="ECO:0000256" key="5">
    <source>
        <dbReference type="PROSITE-ProRule" id="PRU00042"/>
    </source>
</evidence>
<feature type="domain" description="C2H2-type" evidence="7">
    <location>
        <begin position="402"/>
        <end position="425"/>
    </location>
</feature>
<evidence type="ECO:0000313" key="8">
    <source>
        <dbReference type="EMBL" id="VEN45352.1"/>
    </source>
</evidence>
<dbReference type="OrthoDB" id="3561125at2759"/>
<gene>
    <name evidence="8" type="ORF">CALMAC_LOCUS7833</name>
</gene>
<evidence type="ECO:0000256" key="2">
    <source>
        <dbReference type="ARBA" id="ARBA00022737"/>
    </source>
</evidence>
<dbReference type="PROSITE" id="PS00028">
    <property type="entry name" value="ZINC_FINGER_C2H2_1"/>
    <property type="match status" value="5"/>
</dbReference>
<name>A0A653CBN6_CALMS</name>
<dbReference type="Proteomes" id="UP000410492">
    <property type="component" value="Unassembled WGS sequence"/>
</dbReference>
<feature type="coiled-coil region" evidence="6">
    <location>
        <begin position="148"/>
        <end position="175"/>
    </location>
</feature>
<keyword evidence="1" id="KW-0479">Metal-binding</keyword>
<dbReference type="GO" id="GO:0008270">
    <property type="term" value="F:zinc ion binding"/>
    <property type="evidence" value="ECO:0007669"/>
    <property type="project" value="UniProtKB-KW"/>
</dbReference>
<organism evidence="8 9">
    <name type="scientific">Callosobruchus maculatus</name>
    <name type="common">Southern cowpea weevil</name>
    <name type="synonym">Pulse bruchid</name>
    <dbReference type="NCBI Taxonomy" id="64391"/>
    <lineage>
        <taxon>Eukaryota</taxon>
        <taxon>Metazoa</taxon>
        <taxon>Ecdysozoa</taxon>
        <taxon>Arthropoda</taxon>
        <taxon>Hexapoda</taxon>
        <taxon>Insecta</taxon>
        <taxon>Pterygota</taxon>
        <taxon>Neoptera</taxon>
        <taxon>Endopterygota</taxon>
        <taxon>Coleoptera</taxon>
        <taxon>Polyphaga</taxon>
        <taxon>Cucujiformia</taxon>
        <taxon>Chrysomeloidea</taxon>
        <taxon>Chrysomelidae</taxon>
        <taxon>Bruchinae</taxon>
        <taxon>Bruchini</taxon>
        <taxon>Callosobruchus</taxon>
    </lineage>
</organism>
<dbReference type="PANTHER" id="PTHR24379">
    <property type="entry name" value="KRAB AND ZINC FINGER DOMAIN-CONTAINING"/>
    <property type="match status" value="1"/>
</dbReference>
<accession>A0A653CBN6</accession>
<keyword evidence="4" id="KW-0862">Zinc</keyword>